<organism evidence="1 2">
    <name type="scientific">Botryotinia narcissicola</name>
    <dbReference type="NCBI Taxonomy" id="278944"/>
    <lineage>
        <taxon>Eukaryota</taxon>
        <taxon>Fungi</taxon>
        <taxon>Dikarya</taxon>
        <taxon>Ascomycota</taxon>
        <taxon>Pezizomycotina</taxon>
        <taxon>Leotiomycetes</taxon>
        <taxon>Helotiales</taxon>
        <taxon>Sclerotiniaceae</taxon>
        <taxon>Botryotinia</taxon>
    </lineage>
</organism>
<dbReference type="OrthoDB" id="5428863at2759"/>
<keyword evidence="2" id="KW-1185">Reference proteome</keyword>
<evidence type="ECO:0000313" key="2">
    <source>
        <dbReference type="Proteomes" id="UP000297452"/>
    </source>
</evidence>
<name>A0A4Z1ILT3_9HELO</name>
<proteinExistence type="predicted"/>
<reference evidence="1 2" key="1">
    <citation type="submission" date="2017-12" db="EMBL/GenBank/DDBJ databases">
        <title>Comparative genomics of Botrytis spp.</title>
        <authorList>
            <person name="Valero-Jimenez C.A."/>
            <person name="Tapia P."/>
            <person name="Veloso J."/>
            <person name="Silva-Moreno E."/>
            <person name="Staats M."/>
            <person name="Valdes J.H."/>
            <person name="Van Kan J.A.L."/>
        </authorList>
    </citation>
    <scope>NUCLEOTIDE SEQUENCE [LARGE SCALE GENOMIC DNA]</scope>
    <source>
        <strain evidence="1 2">MUCL2120</strain>
    </source>
</reference>
<sequence length="153" mass="17468">MAKETVSGHEFCPFGYSDREFRSMKPPSNLESRKVHHRELESHIRGYSKRNLSHDCDSMNAFAGILRYYESVAAGGNRPMTHLWGVPLKLLGYPENEWVLFNLIWYHKGIAHRRDTLPSWSWSGWGGSVTFGSSALRIQALTDELAANKTLDK</sequence>
<dbReference type="Proteomes" id="UP000297452">
    <property type="component" value="Unassembled WGS sequence"/>
</dbReference>
<dbReference type="AlphaFoldDB" id="A0A4Z1ILT3"/>
<dbReference type="STRING" id="278944.A0A4Z1ILT3"/>
<gene>
    <name evidence="1" type="ORF">BOTNAR_0115g00100</name>
</gene>
<accession>A0A4Z1ILT3</accession>
<dbReference type="EMBL" id="PQXJ01000115">
    <property type="protein sequence ID" value="TGO62305.1"/>
    <property type="molecule type" value="Genomic_DNA"/>
</dbReference>
<comment type="caution">
    <text evidence="1">The sequence shown here is derived from an EMBL/GenBank/DDBJ whole genome shotgun (WGS) entry which is preliminary data.</text>
</comment>
<protein>
    <submittedName>
        <fullName evidence="1">Uncharacterized protein</fullName>
    </submittedName>
</protein>
<evidence type="ECO:0000313" key="1">
    <source>
        <dbReference type="EMBL" id="TGO62305.1"/>
    </source>
</evidence>